<sequence>MMTRKTISPQDILADGTDYKEFKGVQVRKATVAAFLANIELLEDNNTSSEDKHQALRALMELAPSIIAIGLPQHVSFKNPIVEAIINEAATQI</sequence>
<organism evidence="1 2">
    <name type="scientific">Legionella hackeliae</name>
    <dbReference type="NCBI Taxonomy" id="449"/>
    <lineage>
        <taxon>Bacteria</taxon>
        <taxon>Pseudomonadati</taxon>
        <taxon>Pseudomonadota</taxon>
        <taxon>Gammaproteobacteria</taxon>
        <taxon>Legionellales</taxon>
        <taxon>Legionellaceae</taxon>
        <taxon>Legionella</taxon>
    </lineage>
</organism>
<dbReference type="AlphaFoldDB" id="A0A0A8UVM0"/>
<proteinExistence type="predicted"/>
<dbReference type="KEGG" id="lha:LHA_2077"/>
<protein>
    <submittedName>
        <fullName evidence="1">Uncharacterized protein</fullName>
    </submittedName>
</protein>
<dbReference type="Proteomes" id="UP000032803">
    <property type="component" value="Chromosome I"/>
</dbReference>
<gene>
    <name evidence="1" type="ORF">LHA_2077</name>
</gene>
<dbReference type="OrthoDB" id="1453999at2"/>
<keyword evidence="2" id="KW-1185">Reference proteome</keyword>
<accession>A0A0A8UVM0</accession>
<dbReference type="RefSeq" id="WP_045106357.1">
    <property type="nucleotide sequence ID" value="NZ_LN681225.1"/>
</dbReference>
<name>A0A0A8UVM0_LEGHA</name>
<evidence type="ECO:0000313" key="1">
    <source>
        <dbReference type="EMBL" id="CEK11102.1"/>
    </source>
</evidence>
<dbReference type="PATRIC" id="fig|449.7.peg.2071"/>
<reference evidence="2" key="1">
    <citation type="submission" date="2014-09" db="EMBL/GenBank/DDBJ databases">
        <authorList>
            <person name="Gomez-Valero L."/>
        </authorList>
    </citation>
    <scope>NUCLEOTIDE SEQUENCE [LARGE SCALE GENOMIC DNA]</scope>
    <source>
        <strain evidence="2">ATCC35250</strain>
    </source>
</reference>
<evidence type="ECO:0000313" key="2">
    <source>
        <dbReference type="Proteomes" id="UP000032803"/>
    </source>
</evidence>
<dbReference type="EMBL" id="LN681225">
    <property type="protein sequence ID" value="CEK11102.1"/>
    <property type="molecule type" value="Genomic_DNA"/>
</dbReference>
<dbReference type="HOGENOM" id="CLU_168270_1_0_6"/>